<dbReference type="Proteomes" id="UP000298284">
    <property type="component" value="Unassembled WGS sequence"/>
</dbReference>
<dbReference type="SUPFAM" id="SSF52096">
    <property type="entry name" value="ClpP/crotonase"/>
    <property type="match status" value="1"/>
</dbReference>
<feature type="chain" id="PRO_5021487358" evidence="1">
    <location>
        <begin position="24"/>
        <end position="420"/>
    </location>
</feature>
<gene>
    <name evidence="3" type="ORF">EU557_08885</name>
</gene>
<evidence type="ECO:0000256" key="1">
    <source>
        <dbReference type="SAM" id="SignalP"/>
    </source>
</evidence>
<dbReference type="InterPro" id="IPR005151">
    <property type="entry name" value="Tail-specific_protease"/>
</dbReference>
<organism evidence="3 4">
    <name type="scientific">Hymenobacter wooponensis</name>
    <dbReference type="NCBI Taxonomy" id="1525360"/>
    <lineage>
        <taxon>Bacteria</taxon>
        <taxon>Pseudomonadati</taxon>
        <taxon>Bacteroidota</taxon>
        <taxon>Cytophagia</taxon>
        <taxon>Cytophagales</taxon>
        <taxon>Hymenobacteraceae</taxon>
        <taxon>Hymenobacter</taxon>
    </lineage>
</organism>
<dbReference type="GO" id="GO:0008236">
    <property type="term" value="F:serine-type peptidase activity"/>
    <property type="evidence" value="ECO:0007669"/>
    <property type="project" value="InterPro"/>
</dbReference>
<evidence type="ECO:0000313" key="4">
    <source>
        <dbReference type="Proteomes" id="UP000298284"/>
    </source>
</evidence>
<dbReference type="PANTHER" id="PTHR11261">
    <property type="entry name" value="INTERPHOTORECEPTOR RETINOID-BINDING PROTEIN"/>
    <property type="match status" value="1"/>
</dbReference>
<sequence length="420" mass="46421">MLYTGQRLLCVLLLLLLPATLRAQTKLTPQQYQQDFDYFWTTVNENYCYFDKKQTDWAKVRTYYGAQLPGISTKAQFTRLLENALNELYDNHASLSTNLPDSRRLLPSGTDVWAQYQQGKPVVVAVRAGYGAKRSGLRPGMELVAVNDVPIAQAATPLLGHCLKTPDDAAREVALNQALAGTHNTIRKLTVKSQGRQLELYPDKPTSQLENIRYAGLLESRKLGSAGYIKINNSLGDNRLIPAFDSTLNALAATSGLVLDLRETPGGGNSTVARAIMGRFITQEQSYQRHEFAAEEREFGIKRSTLELVAPRRQPYARPLVVLVSRWTGSMAEGITIGFDAMHRATIMGTEMARLNGAIESFRLPNAGFGFNIPTERLYRVDGLPRENFVPAERVDPAAQAGGDATLDKAVEYLKTAAKP</sequence>
<dbReference type="InterPro" id="IPR029045">
    <property type="entry name" value="ClpP/crotonase-like_dom_sf"/>
</dbReference>
<dbReference type="Pfam" id="PF14684">
    <property type="entry name" value="Tricorn_C1"/>
    <property type="match status" value="1"/>
</dbReference>
<dbReference type="GO" id="GO:0006508">
    <property type="term" value="P:proteolysis"/>
    <property type="evidence" value="ECO:0007669"/>
    <property type="project" value="InterPro"/>
</dbReference>
<keyword evidence="4" id="KW-1185">Reference proteome</keyword>
<dbReference type="Gene3D" id="3.90.226.10">
    <property type="entry name" value="2-enoyl-CoA Hydratase, Chain A, domain 1"/>
    <property type="match status" value="1"/>
</dbReference>
<name>A0A4Z0MR13_9BACT</name>
<dbReference type="InterPro" id="IPR028204">
    <property type="entry name" value="Tricorn_C1"/>
</dbReference>
<dbReference type="Gene3D" id="2.30.42.10">
    <property type="match status" value="1"/>
</dbReference>
<keyword evidence="1" id="KW-0732">Signal</keyword>
<protein>
    <submittedName>
        <fullName evidence="3">Peptidase</fullName>
    </submittedName>
</protein>
<reference evidence="3 4" key="1">
    <citation type="submission" date="2019-04" db="EMBL/GenBank/DDBJ databases">
        <authorList>
            <person name="Feng G."/>
            <person name="Zhang J."/>
            <person name="Zhu H."/>
        </authorList>
    </citation>
    <scope>NUCLEOTIDE SEQUENCE [LARGE SCALE GENOMIC DNA]</scope>
    <source>
        <strain evidence="3 4">JCM 19491</strain>
    </source>
</reference>
<dbReference type="RefSeq" id="WP_135530028.1">
    <property type="nucleotide sequence ID" value="NZ_SRKZ01000002.1"/>
</dbReference>
<comment type="caution">
    <text evidence="3">The sequence shown here is derived from an EMBL/GenBank/DDBJ whole genome shotgun (WGS) entry which is preliminary data.</text>
</comment>
<dbReference type="SMART" id="SM00245">
    <property type="entry name" value="TSPc"/>
    <property type="match status" value="1"/>
</dbReference>
<dbReference type="PANTHER" id="PTHR11261:SF3">
    <property type="entry name" value="RETINOL-BINDING PROTEIN 3"/>
    <property type="match status" value="1"/>
</dbReference>
<dbReference type="Gene3D" id="3.30.750.44">
    <property type="match status" value="1"/>
</dbReference>
<dbReference type="OrthoDB" id="9812068at2"/>
<accession>A0A4Z0MR13</accession>
<dbReference type="Pfam" id="PF03572">
    <property type="entry name" value="Peptidase_S41"/>
    <property type="match status" value="1"/>
</dbReference>
<evidence type="ECO:0000313" key="3">
    <source>
        <dbReference type="EMBL" id="TGD81647.1"/>
    </source>
</evidence>
<dbReference type="AlphaFoldDB" id="A0A4Z0MR13"/>
<feature type="domain" description="Tail specific protease" evidence="2">
    <location>
        <begin position="193"/>
        <end position="396"/>
    </location>
</feature>
<feature type="signal peptide" evidence="1">
    <location>
        <begin position="1"/>
        <end position="23"/>
    </location>
</feature>
<evidence type="ECO:0000259" key="2">
    <source>
        <dbReference type="SMART" id="SM00245"/>
    </source>
</evidence>
<dbReference type="EMBL" id="SRKZ01000002">
    <property type="protein sequence ID" value="TGD81647.1"/>
    <property type="molecule type" value="Genomic_DNA"/>
</dbReference>
<dbReference type="SUPFAM" id="SSF50156">
    <property type="entry name" value="PDZ domain-like"/>
    <property type="match status" value="1"/>
</dbReference>
<dbReference type="InterPro" id="IPR036034">
    <property type="entry name" value="PDZ_sf"/>
</dbReference>
<proteinExistence type="predicted"/>